<dbReference type="Proteomes" id="UP001295469">
    <property type="component" value="Chromosome C09"/>
</dbReference>
<dbReference type="EMBL" id="LK032486">
    <property type="protein sequence ID" value="CDY40967.1"/>
    <property type="molecule type" value="Genomic_DNA"/>
</dbReference>
<dbReference type="EMBL" id="HG994373">
    <property type="protein sequence ID" value="CAF1723809.1"/>
    <property type="molecule type" value="Genomic_DNA"/>
</dbReference>
<evidence type="ECO:0000313" key="2">
    <source>
        <dbReference type="EMBL" id="CDY40967.1"/>
    </source>
</evidence>
<evidence type="ECO:0000313" key="3">
    <source>
        <dbReference type="Proteomes" id="UP000028999"/>
    </source>
</evidence>
<accession>A0A078HSX8</accession>
<evidence type="ECO:0000313" key="1">
    <source>
        <dbReference type="EMBL" id="CAF1723809.1"/>
    </source>
</evidence>
<gene>
    <name evidence="2" type="primary">BnaCnng10100D</name>
    <name evidence="1" type="ORF">DARMORV10_C09P20880.1</name>
    <name evidence="2" type="ORF">GSBRNA2T00072218001</name>
</gene>
<name>A0A078HSX8_BRANA</name>
<proteinExistence type="predicted"/>
<sequence>MRKNVTPSSVIYDPLAPVDLVLLEKLMQHIKGIPPKPPAPADKPAVLSTDHEGDFYSILIHERNMDGFLIHDFTQFKIKPCMFNFKGNGYEDMLKG</sequence>
<dbReference type="PaxDb" id="3708-A0A078HSX8"/>
<organism evidence="2 3">
    <name type="scientific">Brassica napus</name>
    <name type="common">Rape</name>
    <dbReference type="NCBI Taxonomy" id="3708"/>
    <lineage>
        <taxon>Eukaryota</taxon>
        <taxon>Viridiplantae</taxon>
        <taxon>Streptophyta</taxon>
        <taxon>Embryophyta</taxon>
        <taxon>Tracheophyta</taxon>
        <taxon>Spermatophyta</taxon>
        <taxon>Magnoliopsida</taxon>
        <taxon>eudicotyledons</taxon>
        <taxon>Gunneridae</taxon>
        <taxon>Pentapetalae</taxon>
        <taxon>rosids</taxon>
        <taxon>malvids</taxon>
        <taxon>Brassicales</taxon>
        <taxon>Brassicaceae</taxon>
        <taxon>Brassiceae</taxon>
        <taxon>Brassica</taxon>
    </lineage>
</organism>
<dbReference type="Gramene" id="CDY40967">
    <property type="protein sequence ID" value="CDY40967"/>
    <property type="gene ID" value="GSBRNA2T00072218001"/>
</dbReference>
<reference evidence="2 3" key="1">
    <citation type="journal article" date="2014" name="Science">
        <title>Plant genetics. Early allopolyploid evolution in the post-Neolithic Brassica napus oilseed genome.</title>
        <authorList>
            <person name="Chalhoub B."/>
            <person name="Denoeud F."/>
            <person name="Liu S."/>
            <person name="Parkin I.A."/>
            <person name="Tang H."/>
            <person name="Wang X."/>
            <person name="Chiquet J."/>
            <person name="Belcram H."/>
            <person name="Tong C."/>
            <person name="Samans B."/>
            <person name="Correa M."/>
            <person name="Da Silva C."/>
            <person name="Just J."/>
            <person name="Falentin C."/>
            <person name="Koh C.S."/>
            <person name="Le Clainche I."/>
            <person name="Bernard M."/>
            <person name="Bento P."/>
            <person name="Noel B."/>
            <person name="Labadie K."/>
            <person name="Alberti A."/>
            <person name="Charles M."/>
            <person name="Arnaud D."/>
            <person name="Guo H."/>
            <person name="Daviaud C."/>
            <person name="Alamery S."/>
            <person name="Jabbari K."/>
            <person name="Zhao M."/>
            <person name="Edger P.P."/>
            <person name="Chelaifa H."/>
            <person name="Tack D."/>
            <person name="Lassalle G."/>
            <person name="Mestiri I."/>
            <person name="Schnel N."/>
            <person name="Le Paslier M.C."/>
            <person name="Fan G."/>
            <person name="Renault V."/>
            <person name="Bayer P.E."/>
            <person name="Golicz A.A."/>
            <person name="Manoli S."/>
            <person name="Lee T.H."/>
            <person name="Thi V.H."/>
            <person name="Chalabi S."/>
            <person name="Hu Q."/>
            <person name="Fan C."/>
            <person name="Tollenaere R."/>
            <person name="Lu Y."/>
            <person name="Battail C."/>
            <person name="Shen J."/>
            <person name="Sidebottom C.H."/>
            <person name="Wang X."/>
            <person name="Canaguier A."/>
            <person name="Chauveau A."/>
            <person name="Berard A."/>
            <person name="Deniot G."/>
            <person name="Guan M."/>
            <person name="Liu Z."/>
            <person name="Sun F."/>
            <person name="Lim Y.P."/>
            <person name="Lyons E."/>
            <person name="Town C.D."/>
            <person name="Bancroft I."/>
            <person name="Wang X."/>
            <person name="Meng J."/>
            <person name="Ma J."/>
            <person name="Pires J.C."/>
            <person name="King G.J."/>
            <person name="Brunel D."/>
            <person name="Delourme R."/>
            <person name="Renard M."/>
            <person name="Aury J.M."/>
            <person name="Adams K.L."/>
            <person name="Batley J."/>
            <person name="Snowdon R.J."/>
            <person name="Tost J."/>
            <person name="Edwards D."/>
            <person name="Zhou Y."/>
            <person name="Hua W."/>
            <person name="Sharpe A.G."/>
            <person name="Paterson A.H."/>
            <person name="Guan C."/>
            <person name="Wincker P."/>
        </authorList>
    </citation>
    <scope>NUCLEOTIDE SEQUENCE [LARGE SCALE GENOMIC DNA]</scope>
    <source>
        <strain evidence="3">cv. Darmor-bzh</strain>
    </source>
</reference>
<protein>
    <submittedName>
        <fullName evidence="1">(rape) hypothetical protein</fullName>
    </submittedName>
    <submittedName>
        <fullName evidence="2">BnaCnng10100D protein</fullName>
    </submittedName>
</protein>
<keyword evidence="3" id="KW-1185">Reference proteome</keyword>
<reference evidence="2" key="2">
    <citation type="submission" date="2014-06" db="EMBL/GenBank/DDBJ databases">
        <authorList>
            <person name="Genoscope - CEA"/>
        </authorList>
    </citation>
    <scope>NUCLEOTIDE SEQUENCE</scope>
</reference>
<reference evidence="1" key="3">
    <citation type="submission" date="2021-01" db="EMBL/GenBank/DDBJ databases">
        <authorList>
            <consortium name="Genoscope - CEA"/>
            <person name="William W."/>
        </authorList>
    </citation>
    <scope>NUCLEOTIDE SEQUENCE</scope>
</reference>
<dbReference type="AlphaFoldDB" id="A0A078HSX8"/>
<dbReference type="Proteomes" id="UP000028999">
    <property type="component" value="Unassembled WGS sequence"/>
</dbReference>